<dbReference type="InterPro" id="IPR036249">
    <property type="entry name" value="Thioredoxin-like_sf"/>
</dbReference>
<dbReference type="PROSITE" id="PS51352">
    <property type="entry name" value="THIOREDOXIN_2"/>
    <property type="match status" value="1"/>
</dbReference>
<evidence type="ECO:0000256" key="3">
    <source>
        <dbReference type="ARBA" id="ARBA00023157"/>
    </source>
</evidence>
<dbReference type="InterPro" id="IPR000866">
    <property type="entry name" value="AhpC/TSA"/>
</dbReference>
<evidence type="ECO:0000313" key="7">
    <source>
        <dbReference type="Proteomes" id="UP000290819"/>
    </source>
</evidence>
<proteinExistence type="predicted"/>
<gene>
    <name evidence="6" type="ORF">B5V03_13520</name>
</gene>
<feature type="domain" description="Thioredoxin" evidence="5">
    <location>
        <begin position="54"/>
        <end position="201"/>
    </location>
</feature>
<keyword evidence="3" id="KW-1015">Disulfide bond</keyword>
<comment type="caution">
    <text evidence="6">The sequence shown here is derived from an EMBL/GenBank/DDBJ whole genome shotgun (WGS) entry which is preliminary data.</text>
</comment>
<dbReference type="GO" id="GO:0030313">
    <property type="term" value="C:cell envelope"/>
    <property type="evidence" value="ECO:0007669"/>
    <property type="project" value="UniProtKB-SubCell"/>
</dbReference>
<protein>
    <submittedName>
        <fullName evidence="6">Thiol:disulfide interchange protein</fullName>
    </submittedName>
</protein>
<organism evidence="6 7">
    <name type="scientific">Bradyrhizobium betae</name>
    <dbReference type="NCBI Taxonomy" id="244734"/>
    <lineage>
        <taxon>Bacteria</taxon>
        <taxon>Pseudomonadati</taxon>
        <taxon>Pseudomonadota</taxon>
        <taxon>Alphaproteobacteria</taxon>
        <taxon>Hyphomicrobiales</taxon>
        <taxon>Nitrobacteraceae</taxon>
        <taxon>Bradyrhizobium</taxon>
    </lineage>
</organism>
<sequence length="201" mass="21722">MREAPREVGAALTRRSLLMAAPAILVSPRASRAQGGNPAWPPVFETGRSQFTLVRPRAAMPPLRLQDLHGKDALVTAKPGRITLINFWATWCAACRLDLPVLASLAASQRDQLEVVAICTDTRDLRKIRAFLGGLAVQNLACYVDAYGAAAEASSSVFTLIGMPITYLVGTSNRVEGYIAGAPDWLSPEGARLLKFYREQG</sequence>
<keyword evidence="7" id="KW-1185">Reference proteome</keyword>
<dbReference type="AlphaFoldDB" id="A0A4Q1VEN9"/>
<dbReference type="PANTHER" id="PTHR42852:SF6">
    <property type="entry name" value="THIOL:DISULFIDE INTERCHANGE PROTEIN DSBE"/>
    <property type="match status" value="1"/>
</dbReference>
<dbReference type="GO" id="GO:0015036">
    <property type="term" value="F:disulfide oxidoreductase activity"/>
    <property type="evidence" value="ECO:0007669"/>
    <property type="project" value="UniProtKB-ARBA"/>
</dbReference>
<dbReference type="SUPFAM" id="SSF52833">
    <property type="entry name" value="Thioredoxin-like"/>
    <property type="match status" value="1"/>
</dbReference>
<dbReference type="CDD" id="cd02966">
    <property type="entry name" value="TlpA_like_family"/>
    <property type="match status" value="1"/>
</dbReference>
<comment type="subcellular location">
    <subcellularLocation>
        <location evidence="1">Cell envelope</location>
    </subcellularLocation>
</comment>
<dbReference type="InterPro" id="IPR013766">
    <property type="entry name" value="Thioredoxin_domain"/>
</dbReference>
<evidence type="ECO:0000259" key="5">
    <source>
        <dbReference type="PROSITE" id="PS51352"/>
    </source>
</evidence>
<evidence type="ECO:0000256" key="4">
    <source>
        <dbReference type="ARBA" id="ARBA00023284"/>
    </source>
</evidence>
<reference evidence="6 7" key="1">
    <citation type="submission" date="2017-03" db="EMBL/GenBank/DDBJ databases">
        <authorList>
            <person name="Safronova V.I."/>
            <person name="Sazanova A.L."/>
            <person name="Chirak E.R."/>
        </authorList>
    </citation>
    <scope>NUCLEOTIDE SEQUENCE [LARGE SCALE GENOMIC DNA]</scope>
    <source>
        <strain evidence="6 7">Opo-243</strain>
    </source>
</reference>
<dbReference type="InterPro" id="IPR050553">
    <property type="entry name" value="Thioredoxin_ResA/DsbE_sf"/>
</dbReference>
<dbReference type="PROSITE" id="PS00194">
    <property type="entry name" value="THIOREDOXIN_1"/>
    <property type="match status" value="1"/>
</dbReference>
<evidence type="ECO:0000256" key="1">
    <source>
        <dbReference type="ARBA" id="ARBA00004196"/>
    </source>
</evidence>
<accession>A0A4Q1VEN9</accession>
<dbReference type="EMBL" id="MZXW01000016">
    <property type="protein sequence ID" value="RXT48904.1"/>
    <property type="molecule type" value="Genomic_DNA"/>
</dbReference>
<dbReference type="GO" id="GO:0017004">
    <property type="term" value="P:cytochrome complex assembly"/>
    <property type="evidence" value="ECO:0007669"/>
    <property type="project" value="UniProtKB-KW"/>
</dbReference>
<dbReference type="PANTHER" id="PTHR42852">
    <property type="entry name" value="THIOL:DISULFIDE INTERCHANGE PROTEIN DSBE"/>
    <property type="match status" value="1"/>
</dbReference>
<evidence type="ECO:0000256" key="2">
    <source>
        <dbReference type="ARBA" id="ARBA00022748"/>
    </source>
</evidence>
<name>A0A4Q1VEN9_9BRAD</name>
<dbReference type="InterPro" id="IPR017937">
    <property type="entry name" value="Thioredoxin_CS"/>
</dbReference>
<dbReference type="Proteomes" id="UP000290819">
    <property type="component" value="Unassembled WGS sequence"/>
</dbReference>
<dbReference type="Pfam" id="PF00578">
    <property type="entry name" value="AhpC-TSA"/>
    <property type="match status" value="1"/>
</dbReference>
<dbReference type="RefSeq" id="WP_129270796.1">
    <property type="nucleotide sequence ID" value="NZ_MZXW01000016.1"/>
</dbReference>
<evidence type="ECO:0000313" key="6">
    <source>
        <dbReference type="EMBL" id="RXT48904.1"/>
    </source>
</evidence>
<keyword evidence="2" id="KW-0201">Cytochrome c-type biogenesis</keyword>
<dbReference type="Gene3D" id="3.40.30.10">
    <property type="entry name" value="Glutaredoxin"/>
    <property type="match status" value="1"/>
</dbReference>
<keyword evidence="4" id="KW-0676">Redox-active center</keyword>
<dbReference type="OrthoDB" id="9799347at2"/>